<dbReference type="Pfam" id="PF08450">
    <property type="entry name" value="SGL"/>
    <property type="match status" value="1"/>
</dbReference>
<dbReference type="InterPro" id="IPR005511">
    <property type="entry name" value="SMP-30"/>
</dbReference>
<proteinExistence type="inferred from homology"/>
<protein>
    <submittedName>
        <fullName evidence="3">SMP-30/gluconolactonase/LRE family protein</fullName>
    </submittedName>
</protein>
<dbReference type="PRINTS" id="PR01790">
    <property type="entry name" value="SMP30FAMILY"/>
</dbReference>
<evidence type="ECO:0000313" key="3">
    <source>
        <dbReference type="EMBL" id="MCJ1960578.1"/>
    </source>
</evidence>
<evidence type="ECO:0000256" key="1">
    <source>
        <dbReference type="ARBA" id="ARBA00008853"/>
    </source>
</evidence>
<dbReference type="RefSeq" id="WP_243798855.1">
    <property type="nucleotide sequence ID" value="NZ_JALHAT010000009.1"/>
</dbReference>
<gene>
    <name evidence="3" type="ORF">MTR65_07805</name>
</gene>
<dbReference type="EMBL" id="JALHAT010000009">
    <property type="protein sequence ID" value="MCJ1960578.1"/>
    <property type="molecule type" value="Genomic_DNA"/>
</dbReference>
<organism evidence="3 4">
    <name type="scientific">Novosphingobium mangrovi</name>
    <name type="common">ex Hu et al. 2023</name>
    <dbReference type="NCBI Taxonomy" id="2930094"/>
    <lineage>
        <taxon>Bacteria</taxon>
        <taxon>Pseudomonadati</taxon>
        <taxon>Pseudomonadota</taxon>
        <taxon>Alphaproteobacteria</taxon>
        <taxon>Sphingomonadales</taxon>
        <taxon>Sphingomonadaceae</taxon>
        <taxon>Novosphingobium</taxon>
    </lineage>
</organism>
<keyword evidence="4" id="KW-1185">Reference proteome</keyword>
<comment type="similarity">
    <text evidence="1">Belongs to the SMP-30/CGR1 family.</text>
</comment>
<reference evidence="3" key="1">
    <citation type="submission" date="2022-03" db="EMBL/GenBank/DDBJ databases">
        <title>Identification of a novel bacterium isolated from mangrove sediments.</title>
        <authorList>
            <person name="Pan X."/>
        </authorList>
    </citation>
    <scope>NUCLEOTIDE SEQUENCE</scope>
    <source>
        <strain evidence="3">B2637</strain>
    </source>
</reference>
<evidence type="ECO:0000313" key="4">
    <source>
        <dbReference type="Proteomes" id="UP001162802"/>
    </source>
</evidence>
<name>A0ABT0ABK2_9SPHN</name>
<sequence length="290" mass="31166">MQADHFLKVGAHLGEGPCWIDGALWFVDIKGNTVFKVDPETHALTRWATPEHVGWVLPSEHGGLIVGLQSGPHRLDPESGTLTRIAQVHTDLPDNRLNDAAIDAEGRVWFGSMDNLEESETGVVFVLDKGEVRESAIPAITITNGPAISPCGNWLYHVDTIGRRVFRHAIQADGTAGEGELFLDFTTPDRDDWGHPDGAICDAEGGIWQGFFGGAAARRFAPDGTLTHEVRFPVSNVTKITLGGPDGRTAYATTARQGLNEAELAAQPQAGDLFTFRVDVPAGAPRSANT</sequence>
<dbReference type="PANTHER" id="PTHR10907">
    <property type="entry name" value="REGUCALCIN"/>
    <property type="match status" value="1"/>
</dbReference>
<evidence type="ECO:0000259" key="2">
    <source>
        <dbReference type="Pfam" id="PF08450"/>
    </source>
</evidence>
<dbReference type="InterPro" id="IPR013658">
    <property type="entry name" value="SGL"/>
</dbReference>
<dbReference type="Gene3D" id="2.120.10.30">
    <property type="entry name" value="TolB, C-terminal domain"/>
    <property type="match status" value="1"/>
</dbReference>
<accession>A0ABT0ABK2</accession>
<dbReference type="PANTHER" id="PTHR10907:SF47">
    <property type="entry name" value="REGUCALCIN"/>
    <property type="match status" value="1"/>
</dbReference>
<feature type="domain" description="SMP-30/Gluconolactonase/LRE-like region" evidence="2">
    <location>
        <begin position="13"/>
        <end position="256"/>
    </location>
</feature>
<dbReference type="SUPFAM" id="SSF63829">
    <property type="entry name" value="Calcium-dependent phosphotriesterase"/>
    <property type="match status" value="1"/>
</dbReference>
<dbReference type="InterPro" id="IPR011042">
    <property type="entry name" value="6-blade_b-propeller_TolB-like"/>
</dbReference>
<dbReference type="Proteomes" id="UP001162802">
    <property type="component" value="Unassembled WGS sequence"/>
</dbReference>
<comment type="caution">
    <text evidence="3">The sequence shown here is derived from an EMBL/GenBank/DDBJ whole genome shotgun (WGS) entry which is preliminary data.</text>
</comment>